<sequence>MTLRPALAAAGTVAAVALTATPAQAATITMPTSRPTCVLGQAGTLLTVEHEGTGTDTLVVSGVRPRVTKTVTGSGTTTIPVRLEPGVHMLTVDSSDGWDPKVTVAVPVCDGWASVDAYTNDIPRDSGTLSTTPRTTPAGAVAHDGPRGSLYLRPGAAGHLVLDPARAKYRALWEDRGVLGAATASTYDLPTRAGTYTEFVGGRIYTWSRGAFEIHGEIARKYQALNLEHSFLGLPTSDEFAVPGGRRSTFEGGSITWTPAGGAVARRW</sequence>
<accession>A0ABP9HYB8</accession>
<feature type="chain" id="PRO_5045313866" description="LGFP repeat-containing protein" evidence="2">
    <location>
        <begin position="26"/>
        <end position="268"/>
    </location>
</feature>
<evidence type="ECO:0000313" key="4">
    <source>
        <dbReference type="Proteomes" id="UP001501195"/>
    </source>
</evidence>
<organism evidence="3 4">
    <name type="scientific">Kineococcus glutinatus</name>
    <dbReference type="NCBI Taxonomy" id="1070872"/>
    <lineage>
        <taxon>Bacteria</taxon>
        <taxon>Bacillati</taxon>
        <taxon>Actinomycetota</taxon>
        <taxon>Actinomycetes</taxon>
        <taxon>Kineosporiales</taxon>
        <taxon>Kineosporiaceae</taxon>
        <taxon>Kineococcus</taxon>
    </lineage>
</organism>
<gene>
    <name evidence="3" type="ORF">GCM10023225_22700</name>
</gene>
<keyword evidence="4" id="KW-1185">Reference proteome</keyword>
<name>A0ABP9HYB8_9ACTN</name>
<reference evidence="4" key="1">
    <citation type="journal article" date="2019" name="Int. J. Syst. Evol. Microbiol.">
        <title>The Global Catalogue of Microorganisms (GCM) 10K type strain sequencing project: providing services to taxonomists for standard genome sequencing and annotation.</title>
        <authorList>
            <consortium name="The Broad Institute Genomics Platform"/>
            <consortium name="The Broad Institute Genome Sequencing Center for Infectious Disease"/>
            <person name="Wu L."/>
            <person name="Ma J."/>
        </authorList>
    </citation>
    <scope>NUCLEOTIDE SEQUENCE [LARGE SCALE GENOMIC DNA]</scope>
    <source>
        <strain evidence="4">JCM 18126</strain>
    </source>
</reference>
<evidence type="ECO:0000256" key="2">
    <source>
        <dbReference type="SAM" id="SignalP"/>
    </source>
</evidence>
<dbReference type="InterPro" id="IPR013207">
    <property type="entry name" value="LGFP"/>
</dbReference>
<feature type="signal peptide" evidence="2">
    <location>
        <begin position="1"/>
        <end position="25"/>
    </location>
</feature>
<keyword evidence="2" id="KW-0732">Signal</keyword>
<evidence type="ECO:0008006" key="5">
    <source>
        <dbReference type="Google" id="ProtNLM"/>
    </source>
</evidence>
<dbReference type="EMBL" id="BAABIL010000334">
    <property type="protein sequence ID" value="GAA4982272.1"/>
    <property type="molecule type" value="Genomic_DNA"/>
</dbReference>
<proteinExistence type="predicted"/>
<protein>
    <recommendedName>
        <fullName evidence="5">LGFP repeat-containing protein</fullName>
    </recommendedName>
</protein>
<dbReference type="Proteomes" id="UP001501195">
    <property type="component" value="Unassembled WGS sequence"/>
</dbReference>
<feature type="region of interest" description="Disordered" evidence="1">
    <location>
        <begin position="124"/>
        <end position="146"/>
    </location>
</feature>
<evidence type="ECO:0000256" key="1">
    <source>
        <dbReference type="SAM" id="MobiDB-lite"/>
    </source>
</evidence>
<dbReference type="Pfam" id="PF08310">
    <property type="entry name" value="LGFP"/>
    <property type="match status" value="2"/>
</dbReference>
<dbReference type="RefSeq" id="WP_345712666.1">
    <property type="nucleotide sequence ID" value="NZ_BAABIL010000334.1"/>
</dbReference>
<comment type="caution">
    <text evidence="3">The sequence shown here is derived from an EMBL/GenBank/DDBJ whole genome shotgun (WGS) entry which is preliminary data.</text>
</comment>
<evidence type="ECO:0000313" key="3">
    <source>
        <dbReference type="EMBL" id="GAA4982272.1"/>
    </source>
</evidence>